<dbReference type="Gene3D" id="1.10.20.60">
    <property type="entry name" value="Glu-tRNAGln amidotransferase C subunit, N-terminal domain"/>
    <property type="match status" value="1"/>
</dbReference>
<keyword evidence="1" id="KW-0547">Nucleotide-binding</keyword>
<reference evidence="2 3" key="1">
    <citation type="journal article" date="2016" name="Nat. Commun.">
        <title>Thousands of microbial genomes shed light on interconnected biogeochemical processes in an aquifer system.</title>
        <authorList>
            <person name="Anantharaman K."/>
            <person name="Brown C.T."/>
            <person name="Hug L.A."/>
            <person name="Sharon I."/>
            <person name="Castelle C.J."/>
            <person name="Probst A.J."/>
            <person name="Thomas B.C."/>
            <person name="Singh A."/>
            <person name="Wilkins M.J."/>
            <person name="Karaoz U."/>
            <person name="Brodie E.L."/>
            <person name="Williams K.H."/>
            <person name="Hubbard S.S."/>
            <person name="Banfield J.F."/>
        </authorList>
    </citation>
    <scope>NUCLEOTIDE SEQUENCE [LARGE SCALE GENOMIC DNA]</scope>
</reference>
<keyword evidence="1" id="KW-0436">Ligase</keyword>
<dbReference type="Pfam" id="PF02686">
    <property type="entry name" value="GatC"/>
    <property type="match status" value="1"/>
</dbReference>
<protein>
    <recommendedName>
        <fullName evidence="1">Aspartyl/glutamyl-tRNA(Asn/Gln) amidotransferase subunit C</fullName>
        <shortName evidence="1">Asp/Glu-ADT subunit C</shortName>
        <ecNumber evidence="1">6.3.5.-</ecNumber>
    </recommendedName>
</protein>
<dbReference type="EC" id="6.3.5.-" evidence="1"/>
<keyword evidence="1" id="KW-0648">Protein biosynthesis</keyword>
<sequence length="100" mass="11551">MIDKEQVQHIAKLARISLTEEELSRYQQDLSAILNYFDILRKANTEETEPMTHSTYHKNVAREDVPKRERPEIITAMLELAPCVKDGFFKVKAILSSKSC</sequence>
<comment type="catalytic activity">
    <reaction evidence="1">
        <text>L-aspartyl-tRNA(Asn) + L-glutamine + ATP + H2O = L-asparaginyl-tRNA(Asn) + L-glutamate + ADP + phosphate + 2 H(+)</text>
        <dbReference type="Rhea" id="RHEA:14513"/>
        <dbReference type="Rhea" id="RHEA-COMP:9674"/>
        <dbReference type="Rhea" id="RHEA-COMP:9677"/>
        <dbReference type="ChEBI" id="CHEBI:15377"/>
        <dbReference type="ChEBI" id="CHEBI:15378"/>
        <dbReference type="ChEBI" id="CHEBI:29985"/>
        <dbReference type="ChEBI" id="CHEBI:30616"/>
        <dbReference type="ChEBI" id="CHEBI:43474"/>
        <dbReference type="ChEBI" id="CHEBI:58359"/>
        <dbReference type="ChEBI" id="CHEBI:78515"/>
        <dbReference type="ChEBI" id="CHEBI:78516"/>
        <dbReference type="ChEBI" id="CHEBI:456216"/>
    </reaction>
</comment>
<comment type="similarity">
    <text evidence="1">Belongs to the GatC family.</text>
</comment>
<dbReference type="GO" id="GO:0070681">
    <property type="term" value="P:glutaminyl-tRNAGln biosynthesis via transamidation"/>
    <property type="evidence" value="ECO:0007669"/>
    <property type="project" value="TreeGrafter"/>
</dbReference>
<dbReference type="PANTHER" id="PTHR15004">
    <property type="entry name" value="GLUTAMYL-TRNA(GLN) AMIDOTRANSFERASE SUBUNIT C, MITOCHONDRIAL"/>
    <property type="match status" value="1"/>
</dbReference>
<organism evidence="2 3">
    <name type="scientific">Candidatus Wildermuthbacteria bacterium RIFCSPHIGHO2_01_FULL_49_22b</name>
    <dbReference type="NCBI Taxonomy" id="1802448"/>
    <lineage>
        <taxon>Bacteria</taxon>
        <taxon>Candidatus Wildermuthiibacteriota</taxon>
    </lineage>
</organism>
<dbReference type="HAMAP" id="MF_00122">
    <property type="entry name" value="GatC"/>
    <property type="match status" value="1"/>
</dbReference>
<dbReference type="GO" id="GO:0050567">
    <property type="term" value="F:glutaminyl-tRNA synthase (glutamine-hydrolyzing) activity"/>
    <property type="evidence" value="ECO:0007669"/>
    <property type="project" value="UniProtKB-UniRule"/>
</dbReference>
<proteinExistence type="inferred from homology"/>
<dbReference type="PANTHER" id="PTHR15004:SF0">
    <property type="entry name" value="GLUTAMYL-TRNA(GLN) AMIDOTRANSFERASE SUBUNIT C, MITOCHONDRIAL"/>
    <property type="match status" value="1"/>
</dbReference>
<dbReference type="InterPro" id="IPR036113">
    <property type="entry name" value="Asp/Glu-ADT_sf_sub_c"/>
</dbReference>
<dbReference type="GO" id="GO:0005524">
    <property type="term" value="F:ATP binding"/>
    <property type="evidence" value="ECO:0007669"/>
    <property type="project" value="UniProtKB-KW"/>
</dbReference>
<dbReference type="STRING" id="1802448.A2672_01435"/>
<name>A0A1G2QXW1_9BACT</name>
<comment type="catalytic activity">
    <reaction evidence="1">
        <text>L-glutamyl-tRNA(Gln) + L-glutamine + ATP + H2O = L-glutaminyl-tRNA(Gln) + L-glutamate + ADP + phosphate + H(+)</text>
        <dbReference type="Rhea" id="RHEA:17521"/>
        <dbReference type="Rhea" id="RHEA-COMP:9681"/>
        <dbReference type="Rhea" id="RHEA-COMP:9684"/>
        <dbReference type="ChEBI" id="CHEBI:15377"/>
        <dbReference type="ChEBI" id="CHEBI:15378"/>
        <dbReference type="ChEBI" id="CHEBI:29985"/>
        <dbReference type="ChEBI" id="CHEBI:30616"/>
        <dbReference type="ChEBI" id="CHEBI:43474"/>
        <dbReference type="ChEBI" id="CHEBI:58359"/>
        <dbReference type="ChEBI" id="CHEBI:78520"/>
        <dbReference type="ChEBI" id="CHEBI:78521"/>
        <dbReference type="ChEBI" id="CHEBI:456216"/>
    </reaction>
</comment>
<dbReference type="SUPFAM" id="SSF141000">
    <property type="entry name" value="Glu-tRNAGln amidotransferase C subunit"/>
    <property type="match status" value="1"/>
</dbReference>
<dbReference type="InterPro" id="IPR003837">
    <property type="entry name" value="GatC"/>
</dbReference>
<evidence type="ECO:0000256" key="1">
    <source>
        <dbReference type="HAMAP-Rule" id="MF_00122"/>
    </source>
</evidence>
<accession>A0A1G2QXW1</accession>
<dbReference type="GO" id="GO:0050566">
    <property type="term" value="F:asparaginyl-tRNA synthase (glutamine-hydrolyzing) activity"/>
    <property type="evidence" value="ECO:0007669"/>
    <property type="project" value="RHEA"/>
</dbReference>
<evidence type="ECO:0000313" key="2">
    <source>
        <dbReference type="EMBL" id="OHA64832.1"/>
    </source>
</evidence>
<gene>
    <name evidence="1" type="primary">gatC</name>
    <name evidence="2" type="ORF">A2672_01435</name>
</gene>
<dbReference type="GO" id="GO:0006412">
    <property type="term" value="P:translation"/>
    <property type="evidence" value="ECO:0007669"/>
    <property type="project" value="UniProtKB-UniRule"/>
</dbReference>
<comment type="subunit">
    <text evidence="1">Heterotrimer of A, B and C subunits.</text>
</comment>
<dbReference type="Proteomes" id="UP000178065">
    <property type="component" value="Unassembled WGS sequence"/>
</dbReference>
<dbReference type="GO" id="GO:0006450">
    <property type="term" value="P:regulation of translational fidelity"/>
    <property type="evidence" value="ECO:0007669"/>
    <property type="project" value="InterPro"/>
</dbReference>
<dbReference type="EMBL" id="MHTT01000027">
    <property type="protein sequence ID" value="OHA64832.1"/>
    <property type="molecule type" value="Genomic_DNA"/>
</dbReference>
<comment type="caution">
    <text evidence="2">The sequence shown here is derived from an EMBL/GenBank/DDBJ whole genome shotgun (WGS) entry which is preliminary data.</text>
</comment>
<comment type="function">
    <text evidence="1">Allows the formation of correctly charged Asn-tRNA(Asn) or Gln-tRNA(Gln) through the transamidation of misacylated Asp-tRNA(Asn) or Glu-tRNA(Gln) in organisms which lack either or both of asparaginyl-tRNA or glutaminyl-tRNA synthetases. The reaction takes place in the presence of glutamine and ATP through an activated phospho-Asp-tRNA(Asn) or phospho-Glu-tRNA(Gln).</text>
</comment>
<keyword evidence="1" id="KW-0067">ATP-binding</keyword>
<evidence type="ECO:0000313" key="3">
    <source>
        <dbReference type="Proteomes" id="UP000178065"/>
    </source>
</evidence>
<dbReference type="NCBIfam" id="TIGR00135">
    <property type="entry name" value="gatC"/>
    <property type="match status" value="1"/>
</dbReference>
<dbReference type="AlphaFoldDB" id="A0A1G2QXW1"/>